<evidence type="ECO:0000313" key="2">
    <source>
        <dbReference type="Proteomes" id="UP000008639"/>
    </source>
</evidence>
<protein>
    <submittedName>
        <fullName evidence="1">Uncharacterized protein</fullName>
    </submittedName>
</protein>
<dbReference type="HOGENOM" id="CLU_686330_0_0_11"/>
<name>F0M4H2_PSEPM</name>
<dbReference type="KEGG" id="apn:Asphe3_34140"/>
<gene>
    <name evidence="1" type="ordered locus">Asphe3_34140</name>
</gene>
<reference evidence="1 2" key="1">
    <citation type="journal article" date="2011" name="Stand. Genomic Sci.">
        <title>Complete genome sequence of Arthrobacter phenanthrenivorans type strain (Sphe3).</title>
        <authorList>
            <person name="Kallimanis A."/>
            <person name="Labutti K.M."/>
            <person name="Lapidus A."/>
            <person name="Clum A."/>
            <person name="Lykidis A."/>
            <person name="Mavromatis K."/>
            <person name="Pagani I."/>
            <person name="Liolios K."/>
            <person name="Ivanova N."/>
            <person name="Goodwin L."/>
            <person name="Pitluck S."/>
            <person name="Chen A."/>
            <person name="Palaniappan K."/>
            <person name="Markowitz V."/>
            <person name="Bristow J."/>
            <person name="Velentzas A.D."/>
            <person name="Perisynakis A."/>
            <person name="Ouzounis C.C."/>
            <person name="Kyrpides N.C."/>
            <person name="Koukkou A.I."/>
            <person name="Drainas C."/>
        </authorList>
    </citation>
    <scope>NUCLEOTIDE SEQUENCE [LARGE SCALE GENOMIC DNA]</scope>
    <source>
        <strain evidence="2">DSM 18606 / JCM 16027 / LMG 23796 / Sphe3</strain>
    </source>
</reference>
<evidence type="ECO:0000313" key="1">
    <source>
        <dbReference type="EMBL" id="ADX74519.1"/>
    </source>
</evidence>
<organism evidence="1 2">
    <name type="scientific">Pseudarthrobacter phenanthrenivorans (strain DSM 18606 / JCM 16027 / LMG 23796 / Sphe3)</name>
    <name type="common">Arthrobacter phenanthrenivorans</name>
    <dbReference type="NCBI Taxonomy" id="930171"/>
    <lineage>
        <taxon>Bacteria</taxon>
        <taxon>Bacillati</taxon>
        <taxon>Actinomycetota</taxon>
        <taxon>Actinomycetes</taxon>
        <taxon>Micrococcales</taxon>
        <taxon>Micrococcaceae</taxon>
        <taxon>Pseudarthrobacter</taxon>
    </lineage>
</organism>
<dbReference type="Proteomes" id="UP000008639">
    <property type="component" value="Chromosome"/>
</dbReference>
<accession>F0M4H2</accession>
<dbReference type="AlphaFoldDB" id="F0M4H2"/>
<proteinExistence type="predicted"/>
<sequence>MVMDTRSLRSTSDAYQGPAITSTSMPEACSAFRLPAVAEGDVRQPDKDVGYAQGTVPLDAKQSPLSTIAFVLRSASNDRLAAAGFNGTDDLMTECAEFERAIAVQFAGGAPGGMTTTYAVRLTGTAPVGQKAYATVQKAKGLGTADMGAAGMQVLAGTLTIEMALTLWPVSQESADQAKESMTALARELIDQAVKNPPSSPRPVPAGARSPDDLARLLTGVTGPAGTKLYVSPTEARTITSAQGSSPLPSRTPCSYDDATYFAALAEGATMAKAIASTEDKMIALDVTAISLGSAVQQPFPFDGRATAIKDCTTIQANITGIGVLAFAPVRHLEVKFDGESGYAFSYQAAEEPGRWYIRLGARKGTTSVEVSTSAWSSLEEDKVQAAVEAATAVIEQALRQ</sequence>
<dbReference type="STRING" id="930171.Asphe3_34140"/>
<dbReference type="EMBL" id="CP002379">
    <property type="protein sequence ID" value="ADX74519.1"/>
    <property type="molecule type" value="Genomic_DNA"/>
</dbReference>